<comment type="cofactor">
    <cofactor evidence="14 17">
        <name>Mg(2+)</name>
        <dbReference type="ChEBI" id="CHEBI:18420"/>
    </cofactor>
    <text evidence="14 17">Binds 1 Mg(2+) ion per subunit.</text>
</comment>
<evidence type="ECO:0000256" key="1">
    <source>
        <dbReference type="ARBA" id="ARBA00000558"/>
    </source>
</evidence>
<dbReference type="Pfam" id="PF21404">
    <property type="entry name" value="AMG1_III"/>
    <property type="match status" value="1"/>
</dbReference>
<dbReference type="EC" id="5.4.2.3" evidence="4 14"/>
<proteinExistence type="inferred from homology"/>
<dbReference type="FunFam" id="3.40.120.10:FF:000023">
    <property type="entry name" value="Phosphoacetylglucosamine mutase"/>
    <property type="match status" value="1"/>
</dbReference>
<feature type="domain" description="Phosphoacetylglucosamine mutase AMG1" evidence="21">
    <location>
        <begin position="180"/>
        <end position="289"/>
    </location>
</feature>
<dbReference type="InterPro" id="IPR049022">
    <property type="entry name" value="AMG1_III"/>
</dbReference>
<keyword evidence="6 14" id="KW-0479">Metal-binding</keyword>
<dbReference type="InterPro" id="IPR016657">
    <property type="entry name" value="PAGM"/>
</dbReference>
<evidence type="ECO:0000256" key="15">
    <source>
        <dbReference type="PIRSR" id="PIRSR016408-1"/>
    </source>
</evidence>
<evidence type="ECO:0000313" key="22">
    <source>
        <dbReference type="Ensembl" id="ENSCINP00000006621.3"/>
    </source>
</evidence>
<evidence type="ECO:0000313" key="23">
    <source>
        <dbReference type="Proteomes" id="UP000008144"/>
    </source>
</evidence>
<dbReference type="SUPFAM" id="SSF55957">
    <property type="entry name" value="Phosphoglucomutase, C-terminal domain"/>
    <property type="match status" value="1"/>
</dbReference>
<evidence type="ECO:0000256" key="16">
    <source>
        <dbReference type="PIRSR" id="PIRSR016408-2"/>
    </source>
</evidence>
<reference evidence="22" key="2">
    <citation type="submission" date="2025-08" db="UniProtKB">
        <authorList>
            <consortium name="Ensembl"/>
        </authorList>
    </citation>
    <scope>IDENTIFICATION</scope>
</reference>
<feature type="binding site" evidence="16">
    <location>
        <begin position="376"/>
        <end position="378"/>
    </location>
    <ligand>
        <name>substrate</name>
    </ligand>
</feature>
<dbReference type="InterPro" id="IPR016055">
    <property type="entry name" value="A-D-PHexomutase_a/b/a-I/II/III"/>
</dbReference>
<evidence type="ECO:0000256" key="14">
    <source>
        <dbReference type="PIRNR" id="PIRNR016408"/>
    </source>
</evidence>
<feature type="binding site" evidence="17">
    <location>
        <position position="286"/>
    </location>
    <ligand>
        <name>Mg(2+)</name>
        <dbReference type="ChEBI" id="CHEBI:18420"/>
    </ligand>
</feature>
<keyword evidence="7 14" id="KW-0460">Magnesium</keyword>
<dbReference type="UniPathway" id="UPA00113">
    <property type="reaction ID" value="UER00530"/>
</dbReference>
<reference evidence="22" key="3">
    <citation type="submission" date="2025-09" db="UniProtKB">
        <authorList>
            <consortium name="Ensembl"/>
        </authorList>
    </citation>
    <scope>IDENTIFICATION</scope>
</reference>
<dbReference type="AlphaFoldDB" id="F6ZP25"/>
<evidence type="ECO:0000256" key="10">
    <source>
        <dbReference type="ARBA" id="ARBA00023316"/>
    </source>
</evidence>
<dbReference type="Gene3D" id="3.40.120.10">
    <property type="entry name" value="Alpha-D-Glucose-1,6-Bisphosphate, subunit A, domain 3"/>
    <property type="match status" value="2"/>
</dbReference>
<keyword evidence="23" id="KW-1185">Reference proteome</keyword>
<feature type="active site" description="Phosphoserine intermediate" evidence="15">
    <location>
        <position position="67"/>
    </location>
</feature>
<dbReference type="PANTHER" id="PTHR45955">
    <property type="entry name" value="PHOSPHOACETYLGLUCOSAMINE MUTASE"/>
    <property type="match status" value="1"/>
</dbReference>
<dbReference type="Gene3D" id="3.30.310.50">
    <property type="entry name" value="Alpha-D-phosphohexomutase, C-terminal domain"/>
    <property type="match status" value="1"/>
</dbReference>
<dbReference type="GeneTree" id="ENSGT00390000000509"/>
<evidence type="ECO:0000256" key="6">
    <source>
        <dbReference type="ARBA" id="ARBA00022723"/>
    </source>
</evidence>
<dbReference type="Ensembl" id="ENSCINT00000006621.3">
    <property type="protein sequence ID" value="ENSCINP00000006621.3"/>
    <property type="gene ID" value="ENSCING00000003230.3"/>
</dbReference>
<protein>
    <recommendedName>
        <fullName evidence="4 14">Phosphoacetylglucosamine mutase</fullName>
        <shortName evidence="14">PAGM</shortName>
        <ecNumber evidence="4 14">5.4.2.3</ecNumber>
    </recommendedName>
    <alternativeName>
        <fullName evidence="12 14">Acetylglucosamine phosphomutase</fullName>
    </alternativeName>
    <alternativeName>
        <fullName evidence="11 14">N-acetylglucosamine-phosphate mutase</fullName>
    </alternativeName>
</protein>
<feature type="binding site" evidence="16">
    <location>
        <begin position="504"/>
        <end position="508"/>
    </location>
    <ligand>
        <name>substrate</name>
    </ligand>
</feature>
<dbReference type="PANTHER" id="PTHR45955:SF1">
    <property type="entry name" value="PHOSPHOACETYLGLUCOSAMINE MUTASE"/>
    <property type="match status" value="1"/>
</dbReference>
<dbReference type="GO" id="GO:0004610">
    <property type="term" value="F:phosphoacetylglucosamine mutase activity"/>
    <property type="evidence" value="ECO:0000318"/>
    <property type="project" value="GO_Central"/>
</dbReference>
<feature type="domain" description="Phosphoacetylglucosamine mutase AMG1" evidence="20">
    <location>
        <begin position="303"/>
        <end position="443"/>
    </location>
</feature>
<evidence type="ECO:0000259" key="21">
    <source>
        <dbReference type="Pfam" id="PF21405"/>
    </source>
</evidence>
<evidence type="ECO:0000256" key="9">
    <source>
        <dbReference type="ARBA" id="ARBA00023277"/>
    </source>
</evidence>
<keyword evidence="10" id="KW-0961">Cell wall biogenesis/degradation</keyword>
<dbReference type="InParanoid" id="F6ZP25"/>
<feature type="domain" description="Alpha-D-phosphohexomutase alpha/beta/alpha" evidence="19">
    <location>
        <begin position="55"/>
        <end position="92"/>
    </location>
</feature>
<dbReference type="Proteomes" id="UP000008144">
    <property type="component" value="Unassembled WGS sequence"/>
</dbReference>
<comment type="similarity">
    <text evidence="3 14">Belongs to the phosphohexose mutase family.</text>
</comment>
<dbReference type="Pfam" id="PF21405">
    <property type="entry name" value="AMG1_II"/>
    <property type="match status" value="1"/>
</dbReference>
<dbReference type="InterPro" id="IPR036900">
    <property type="entry name" value="A-D-PHexomutase_C_sf"/>
</dbReference>
<evidence type="ECO:0000256" key="13">
    <source>
        <dbReference type="ARBA" id="ARBA00059527"/>
    </source>
</evidence>
<evidence type="ECO:0000256" key="7">
    <source>
        <dbReference type="ARBA" id="ARBA00022842"/>
    </source>
</evidence>
<dbReference type="Pfam" id="PF00408">
    <property type="entry name" value="PGM_PMM_IV"/>
    <property type="match status" value="1"/>
</dbReference>
<organism evidence="22 23">
    <name type="scientific">Ciona intestinalis</name>
    <name type="common">Transparent sea squirt</name>
    <name type="synonym">Ascidia intestinalis</name>
    <dbReference type="NCBI Taxonomy" id="7719"/>
    <lineage>
        <taxon>Eukaryota</taxon>
        <taxon>Metazoa</taxon>
        <taxon>Chordata</taxon>
        <taxon>Tunicata</taxon>
        <taxon>Ascidiacea</taxon>
        <taxon>Phlebobranchia</taxon>
        <taxon>Cionidae</taxon>
        <taxon>Ciona</taxon>
    </lineage>
</organism>
<dbReference type="GO" id="GO:0071555">
    <property type="term" value="P:cell wall organization"/>
    <property type="evidence" value="ECO:0007669"/>
    <property type="project" value="UniProtKB-KW"/>
</dbReference>
<feature type="domain" description="Alpha-D-phosphohexomutase C-terminal" evidence="18">
    <location>
        <begin position="461"/>
        <end position="531"/>
    </location>
</feature>
<comment type="catalytic activity">
    <reaction evidence="1 14">
        <text>N-acetyl-alpha-D-glucosamine 1-phosphate = N-acetyl-D-glucosamine 6-phosphate</text>
        <dbReference type="Rhea" id="RHEA:23804"/>
        <dbReference type="ChEBI" id="CHEBI:57513"/>
        <dbReference type="ChEBI" id="CHEBI:57776"/>
        <dbReference type="EC" id="5.4.2.3"/>
    </reaction>
</comment>
<sequence>MATLNEIPILKLAEVHAKPKGHQMSYGTAGFRGNASGMDHVFFRMGMLAVLRSKLMKATIGVMVTASHNPEHDNGVKLIDPHGEMLTQSWEELATSLANVTNDELIKEMKKIVDSQNIQLSNEASVFIARDTRPSSLALSQAVLDGATALGATCTNYGLLTTPQLHHIVACYNGGNHNVNEEQYYQHYANAFKALLNENLSYLTKKPVGSSVTVDCANGVGAPKLVKLAEHIGVNIIDIVVHNNGQSGKLNENCGADYVKVQQRAPVEGLNMEPDHRYASFDGDADRLVYYTLDSDCNFVLLDGDKIAALFAVYIKELLNKADINVRLGVVQTAYANGSSTNYISTEENIEVACAQTGVKHLHKVATAFDIGVYFEANGHGTVTVKDDCLNKIRSAATSEEKLQEQKLAANKLTAFLDVVNQTVGDAMSDLLAVEAILQDKGWSIRDWSCIYTELPNRQAKVKVADRTVIETTDAERKVTKPPALQPAIDKVVAEYPCGRSFVRPSGTEDVVRVYAESDTQENTDKLAKRVSLLVYELAGGVGEKPQPAF</sequence>
<dbReference type="InterPro" id="IPR049023">
    <property type="entry name" value="AMG1_II"/>
</dbReference>
<dbReference type="GO" id="GO:0000287">
    <property type="term" value="F:magnesium ion binding"/>
    <property type="evidence" value="ECO:0007669"/>
    <property type="project" value="InterPro"/>
</dbReference>
<dbReference type="PIRSF" id="PIRSF016408">
    <property type="entry name" value="PAGM"/>
    <property type="match status" value="1"/>
</dbReference>
<dbReference type="SUPFAM" id="SSF53738">
    <property type="entry name" value="Phosphoglucomutase, first 3 domains"/>
    <property type="match status" value="3"/>
</dbReference>
<dbReference type="HOGENOM" id="CLU_022890_1_0_1"/>
<keyword evidence="5" id="KW-0597">Phosphoprotein</keyword>
<evidence type="ECO:0000256" key="12">
    <source>
        <dbReference type="ARBA" id="ARBA00032065"/>
    </source>
</evidence>
<dbReference type="FunCoup" id="F6ZP25">
    <property type="interactions" value="404"/>
</dbReference>
<evidence type="ECO:0000256" key="3">
    <source>
        <dbReference type="ARBA" id="ARBA00010231"/>
    </source>
</evidence>
<feature type="binding site" evidence="17">
    <location>
        <position position="284"/>
    </location>
    <ligand>
        <name>Mg(2+)</name>
        <dbReference type="ChEBI" id="CHEBI:18420"/>
    </ligand>
</feature>
<evidence type="ECO:0000256" key="2">
    <source>
        <dbReference type="ARBA" id="ARBA00004865"/>
    </source>
</evidence>
<dbReference type="PROSITE" id="PS00710">
    <property type="entry name" value="PGM_PMM"/>
    <property type="match status" value="1"/>
</dbReference>
<feature type="domain" description="Alpha-D-phosphohexomutase alpha/beta/alpha" evidence="19">
    <location>
        <begin position="119"/>
        <end position="172"/>
    </location>
</feature>
<dbReference type="GO" id="GO:0005975">
    <property type="term" value="P:carbohydrate metabolic process"/>
    <property type="evidence" value="ECO:0007669"/>
    <property type="project" value="InterPro"/>
</dbReference>
<keyword evidence="9" id="KW-0119">Carbohydrate metabolism</keyword>
<evidence type="ECO:0000259" key="18">
    <source>
        <dbReference type="Pfam" id="PF00408"/>
    </source>
</evidence>
<evidence type="ECO:0000256" key="5">
    <source>
        <dbReference type="ARBA" id="ARBA00022553"/>
    </source>
</evidence>
<feature type="binding site" evidence="16">
    <location>
        <position position="513"/>
    </location>
    <ligand>
        <name>substrate</name>
    </ligand>
</feature>
<dbReference type="InterPro" id="IPR005844">
    <property type="entry name" value="A-D-PHexomutase_a/b/a-I"/>
</dbReference>
<keyword evidence="8 14" id="KW-0413">Isomerase</keyword>
<feature type="binding site" evidence="17">
    <location>
        <position position="282"/>
    </location>
    <ligand>
        <name>Mg(2+)</name>
        <dbReference type="ChEBI" id="CHEBI:18420"/>
    </ligand>
</feature>
<evidence type="ECO:0000256" key="17">
    <source>
        <dbReference type="PIRSR" id="PIRSR016408-3"/>
    </source>
</evidence>
<evidence type="ECO:0000256" key="11">
    <source>
        <dbReference type="ARBA" id="ARBA00031926"/>
    </source>
</evidence>
<dbReference type="InterPro" id="IPR016066">
    <property type="entry name" value="A-D-PHexomutase_CS"/>
</dbReference>
<dbReference type="InterPro" id="IPR005843">
    <property type="entry name" value="A-D-PHexomutase_C"/>
</dbReference>
<reference evidence="23" key="1">
    <citation type="journal article" date="2002" name="Science">
        <title>The draft genome of Ciona intestinalis: insights into chordate and vertebrate origins.</title>
        <authorList>
            <person name="Dehal P."/>
            <person name="Satou Y."/>
            <person name="Campbell R.K."/>
            <person name="Chapman J."/>
            <person name="Degnan B."/>
            <person name="De Tomaso A."/>
            <person name="Davidson B."/>
            <person name="Di Gregorio A."/>
            <person name="Gelpke M."/>
            <person name="Goodstein D.M."/>
            <person name="Harafuji N."/>
            <person name="Hastings K.E."/>
            <person name="Ho I."/>
            <person name="Hotta K."/>
            <person name="Huang W."/>
            <person name="Kawashima T."/>
            <person name="Lemaire P."/>
            <person name="Martinez D."/>
            <person name="Meinertzhagen I.A."/>
            <person name="Necula S."/>
            <person name="Nonaka M."/>
            <person name="Putnam N."/>
            <person name="Rash S."/>
            <person name="Saiga H."/>
            <person name="Satake M."/>
            <person name="Terry A."/>
            <person name="Yamada L."/>
            <person name="Wang H.G."/>
            <person name="Awazu S."/>
            <person name="Azumi K."/>
            <person name="Boore J."/>
            <person name="Branno M."/>
            <person name="Chin-Bow S."/>
            <person name="DeSantis R."/>
            <person name="Doyle S."/>
            <person name="Francino P."/>
            <person name="Keys D.N."/>
            <person name="Haga S."/>
            <person name="Hayashi H."/>
            <person name="Hino K."/>
            <person name="Imai K.S."/>
            <person name="Inaba K."/>
            <person name="Kano S."/>
            <person name="Kobayashi K."/>
            <person name="Kobayashi M."/>
            <person name="Lee B.I."/>
            <person name="Makabe K.W."/>
            <person name="Manohar C."/>
            <person name="Matassi G."/>
            <person name="Medina M."/>
            <person name="Mochizuki Y."/>
            <person name="Mount S."/>
            <person name="Morishita T."/>
            <person name="Miura S."/>
            <person name="Nakayama A."/>
            <person name="Nishizaka S."/>
            <person name="Nomoto H."/>
            <person name="Ohta F."/>
            <person name="Oishi K."/>
            <person name="Rigoutsos I."/>
            <person name="Sano M."/>
            <person name="Sasaki A."/>
            <person name="Sasakura Y."/>
            <person name="Shoguchi E."/>
            <person name="Shin-i T."/>
            <person name="Spagnuolo A."/>
            <person name="Stainier D."/>
            <person name="Suzuki M.M."/>
            <person name="Tassy O."/>
            <person name="Takatori N."/>
            <person name="Tokuoka M."/>
            <person name="Yagi K."/>
            <person name="Yoshizaki F."/>
            <person name="Wada S."/>
            <person name="Zhang C."/>
            <person name="Hyatt P.D."/>
            <person name="Larimer F."/>
            <person name="Detter C."/>
            <person name="Doggett N."/>
            <person name="Glavina T."/>
            <person name="Hawkins T."/>
            <person name="Richardson P."/>
            <person name="Lucas S."/>
            <person name="Kohara Y."/>
            <person name="Levine M."/>
            <person name="Satoh N."/>
            <person name="Rokhsar D.S."/>
        </authorList>
    </citation>
    <scope>NUCLEOTIDE SEQUENCE [LARGE SCALE GENOMIC DNA]</scope>
</reference>
<evidence type="ECO:0000259" key="19">
    <source>
        <dbReference type="Pfam" id="PF02878"/>
    </source>
</evidence>
<dbReference type="STRING" id="7719.ENSCINP00000006621"/>
<accession>F6ZP25</accession>
<evidence type="ECO:0000259" key="20">
    <source>
        <dbReference type="Pfam" id="PF21404"/>
    </source>
</evidence>
<dbReference type="FunFam" id="3.30.310.50:FF:000003">
    <property type="entry name" value="Phosphoacetylglucosamine mutase"/>
    <property type="match status" value="1"/>
</dbReference>
<evidence type="ECO:0000256" key="8">
    <source>
        <dbReference type="ARBA" id="ARBA00023235"/>
    </source>
</evidence>
<dbReference type="GO" id="GO:0006048">
    <property type="term" value="P:UDP-N-acetylglucosamine biosynthetic process"/>
    <property type="evidence" value="ECO:0000318"/>
    <property type="project" value="GO_Central"/>
</dbReference>
<gene>
    <name evidence="22" type="primary">LOC100184742</name>
</gene>
<name>F6ZP25_CIOIN</name>
<feature type="binding site" description="via phosphate group" evidence="17">
    <location>
        <position position="67"/>
    </location>
    <ligand>
        <name>Mg(2+)</name>
        <dbReference type="ChEBI" id="CHEBI:18420"/>
    </ligand>
</feature>
<dbReference type="CDD" id="cd03086">
    <property type="entry name" value="PGM3"/>
    <property type="match status" value="1"/>
</dbReference>
<dbReference type="FunFam" id="3.40.120.10:FF:000013">
    <property type="entry name" value="Phosphoacetylglucosamine mutase"/>
    <property type="match status" value="1"/>
</dbReference>
<comment type="function">
    <text evidence="13">Catalyzes the conversion of GlcNAc-6-P into GlcNAc-1-P during the synthesis of uridine diphosphate/UDP-GlcNAc, which is a biosynthetic precursor of chitin and also supplies the amino sugars for N-linked oligosaccharides of glycoproteins.</text>
</comment>
<evidence type="ECO:0000256" key="4">
    <source>
        <dbReference type="ARBA" id="ARBA00012731"/>
    </source>
</evidence>
<dbReference type="Pfam" id="PF02878">
    <property type="entry name" value="PGM_PMM_I"/>
    <property type="match status" value="2"/>
</dbReference>
<comment type="pathway">
    <text evidence="2 14">Nucleotide-sugar biosynthesis; UDP-N-acetyl-alpha-D-glucosamine biosynthesis; N-acetyl-alpha-D-glucosamine 1-phosphate from alpha-D-glucosamine 6-phosphate (route I): step 2/2.</text>
</comment>
<comment type="function">
    <text evidence="14">Catalyzes the conversion of GlcNAc-6-P into GlcNAc-1-P during the synthesis of uridine diphosphate/UDP-GlcNAc, a sugar nucleotide critical to multiple glycosylation pathways including protein N- and O-glycosylation.</text>
</comment>
<dbReference type="OMA" id="WEAYATK"/>